<organism evidence="1 2">
    <name type="scientific">Caenorhabditis tropicalis</name>
    <dbReference type="NCBI Taxonomy" id="1561998"/>
    <lineage>
        <taxon>Eukaryota</taxon>
        <taxon>Metazoa</taxon>
        <taxon>Ecdysozoa</taxon>
        <taxon>Nematoda</taxon>
        <taxon>Chromadorea</taxon>
        <taxon>Rhabditida</taxon>
        <taxon>Rhabditina</taxon>
        <taxon>Rhabditomorpha</taxon>
        <taxon>Rhabditoidea</taxon>
        <taxon>Rhabditidae</taxon>
        <taxon>Peloderinae</taxon>
        <taxon>Caenorhabditis</taxon>
    </lineage>
</organism>
<evidence type="ECO:0000313" key="2">
    <source>
        <dbReference type="WBParaSite" id="Csp11.Scaffold630.g22055.t1"/>
    </source>
</evidence>
<dbReference type="SUPFAM" id="SSF56112">
    <property type="entry name" value="Protein kinase-like (PK-like)"/>
    <property type="match status" value="1"/>
</dbReference>
<dbReference type="WBParaSite" id="Csp11.Scaffold630.g22055.t1">
    <property type="protein sequence ID" value="Csp11.Scaffold630.g22055.t1"/>
    <property type="gene ID" value="Csp11.Scaffold630.g22055"/>
</dbReference>
<dbReference type="STRING" id="1561998.A0A1I7V3M2"/>
<accession>A0A1I7V3M2</accession>
<dbReference type="InterPro" id="IPR011009">
    <property type="entry name" value="Kinase-like_dom_sf"/>
</dbReference>
<name>A0A1I7V3M2_9PELO</name>
<sequence length="121" mass="13903">MMMFLLSDASKKKRYAVLAIYTTPHNHCSTPHFTEKGKLGTPTAKEWPREAIITRSSFPNFPAHSLKKFNPYLSGEALDFVHLCLRYDPKKRVGSRQALSHPYIKSSYTKSRILQPVHNNK</sequence>
<proteinExistence type="predicted"/>
<evidence type="ECO:0000313" key="1">
    <source>
        <dbReference type="Proteomes" id="UP000095282"/>
    </source>
</evidence>
<reference evidence="2" key="1">
    <citation type="submission" date="2016-11" db="UniProtKB">
        <authorList>
            <consortium name="WormBaseParasite"/>
        </authorList>
    </citation>
    <scope>IDENTIFICATION</scope>
</reference>
<dbReference type="eggNOG" id="KOG0594">
    <property type="taxonomic scope" value="Eukaryota"/>
</dbReference>
<dbReference type="Proteomes" id="UP000095282">
    <property type="component" value="Unplaced"/>
</dbReference>
<protein>
    <submittedName>
        <fullName evidence="2">Protein kinase domain-containing protein</fullName>
    </submittedName>
</protein>
<dbReference type="AlphaFoldDB" id="A0A1I7V3M2"/>
<keyword evidence="1" id="KW-1185">Reference proteome</keyword>
<dbReference type="Gene3D" id="1.10.510.10">
    <property type="entry name" value="Transferase(Phosphotransferase) domain 1"/>
    <property type="match status" value="1"/>
</dbReference>